<accession>A3J026</accession>
<comment type="caution">
    <text evidence="2">The sequence shown here is derived from an EMBL/GenBank/DDBJ whole genome shotgun (WGS) entry which is preliminary data.</text>
</comment>
<evidence type="ECO:0008006" key="4">
    <source>
        <dbReference type="Google" id="ProtNLM"/>
    </source>
</evidence>
<dbReference type="EMBL" id="AAXW01000148">
    <property type="protein sequence ID" value="EAZ87919.1"/>
    <property type="molecule type" value="Genomic_DNA"/>
</dbReference>
<sequence length="260" mass="28886">KKMAVDVLSVSHEECMSETLHGVDSMSLESNGSQELPITHKSESQMETVVNHGEKEDKTKTPRKRSKGAKSQTPLKKVIVGFDVGSSLNKILYQVEGSDVQYMVMEPEHLALPPESEASLPVDSGMGRPEDNAWIQFKKGEKCHAVGRVADDFKASVNLKTLKWEIATPKILGAIGAIAEREGLGTEFRLDLGVLLPFGEITSTEQLESELKSSLRGFYFRHQRLKVKLERYKCVPEGSGLAMWTGMNDRSAFTRKMSPF</sequence>
<protein>
    <recommendedName>
        <fullName evidence="4">Actin-like protein N-terminal domain-containing protein</fullName>
    </recommendedName>
</protein>
<proteinExistence type="predicted"/>
<feature type="non-terminal residue" evidence="2">
    <location>
        <position position="1"/>
    </location>
</feature>
<feature type="region of interest" description="Disordered" evidence="1">
    <location>
        <begin position="20"/>
        <end position="72"/>
    </location>
</feature>
<evidence type="ECO:0000313" key="3">
    <source>
        <dbReference type="Proteomes" id="UP000003781"/>
    </source>
</evidence>
<gene>
    <name evidence="2" type="ORF">CY0110_00805</name>
</gene>
<evidence type="ECO:0000256" key="1">
    <source>
        <dbReference type="SAM" id="MobiDB-lite"/>
    </source>
</evidence>
<feature type="compositionally biased region" description="Polar residues" evidence="1">
    <location>
        <begin position="27"/>
        <end position="36"/>
    </location>
</feature>
<reference evidence="2 3" key="1">
    <citation type="submission" date="2007-03" db="EMBL/GenBank/DDBJ databases">
        <authorList>
            <person name="Stal L."/>
            <person name="Ferriera S."/>
            <person name="Johnson J."/>
            <person name="Kravitz S."/>
            <person name="Beeson K."/>
            <person name="Sutton G."/>
            <person name="Rogers Y.-H."/>
            <person name="Friedman R."/>
            <person name="Frazier M."/>
            <person name="Venter J.C."/>
        </authorList>
    </citation>
    <scope>NUCLEOTIDE SEQUENCE [LARGE SCALE GENOMIC DNA]</scope>
    <source>
        <strain evidence="2 3">CCY0110</strain>
    </source>
</reference>
<evidence type="ECO:0000313" key="2">
    <source>
        <dbReference type="EMBL" id="EAZ87919.1"/>
    </source>
</evidence>
<keyword evidence="3" id="KW-1185">Reference proteome</keyword>
<organism evidence="2 3">
    <name type="scientific">Crocosphaera chwakensis CCY0110</name>
    <dbReference type="NCBI Taxonomy" id="391612"/>
    <lineage>
        <taxon>Bacteria</taxon>
        <taxon>Bacillati</taxon>
        <taxon>Cyanobacteriota</taxon>
        <taxon>Cyanophyceae</taxon>
        <taxon>Oscillatoriophycideae</taxon>
        <taxon>Chroococcales</taxon>
        <taxon>Aphanothecaceae</taxon>
        <taxon>Crocosphaera</taxon>
        <taxon>Crocosphaera chwakensis</taxon>
    </lineage>
</organism>
<name>A3J026_9CHRO</name>
<dbReference type="AlphaFoldDB" id="A3J026"/>
<dbReference type="Proteomes" id="UP000003781">
    <property type="component" value="Unassembled WGS sequence"/>
</dbReference>